<dbReference type="Gene3D" id="3.50.50.60">
    <property type="entry name" value="FAD/NAD(P)-binding domain"/>
    <property type="match status" value="1"/>
</dbReference>
<name>A0A9P8VGI7_9PEZI</name>
<organism evidence="2 3">
    <name type="scientific">Plectosphaerella plurivora</name>
    <dbReference type="NCBI Taxonomy" id="936078"/>
    <lineage>
        <taxon>Eukaryota</taxon>
        <taxon>Fungi</taxon>
        <taxon>Dikarya</taxon>
        <taxon>Ascomycota</taxon>
        <taxon>Pezizomycotina</taxon>
        <taxon>Sordariomycetes</taxon>
        <taxon>Hypocreomycetidae</taxon>
        <taxon>Glomerellales</taxon>
        <taxon>Plectosphaerellaceae</taxon>
        <taxon>Plectosphaerella</taxon>
    </lineage>
</organism>
<dbReference type="Pfam" id="PF01593">
    <property type="entry name" value="Amino_oxidase"/>
    <property type="match status" value="1"/>
</dbReference>
<sequence length="177" mass="19419">MACGVLAHHGETLDPWSNRVLGKKATTYMTLPYMGFMYAVPLEWQSTPLLQGVVQQFYKLSLKAPPEVVGQFSEWLVEGTPGLDLHLSCSAEAVRAREGGGYTVDAGGKFHDVDAVVMASEPSVAVDLLQDIVSGDSTTKLRNCRYSEYAHVQLCYKKNPWPEYPAAVALPATKLRN</sequence>
<comment type="caution">
    <text evidence="2">The sequence shown here is derived from an EMBL/GenBank/DDBJ whole genome shotgun (WGS) entry which is preliminary data.</text>
</comment>
<protein>
    <recommendedName>
        <fullName evidence="1">Amine oxidase domain-containing protein</fullName>
    </recommendedName>
</protein>
<reference evidence="2" key="1">
    <citation type="journal article" date="2021" name="Nat. Commun.">
        <title>Genetic determinants of endophytism in the Arabidopsis root mycobiome.</title>
        <authorList>
            <person name="Mesny F."/>
            <person name="Miyauchi S."/>
            <person name="Thiergart T."/>
            <person name="Pickel B."/>
            <person name="Atanasova L."/>
            <person name="Karlsson M."/>
            <person name="Huettel B."/>
            <person name="Barry K.W."/>
            <person name="Haridas S."/>
            <person name="Chen C."/>
            <person name="Bauer D."/>
            <person name="Andreopoulos W."/>
            <person name="Pangilinan J."/>
            <person name="LaButti K."/>
            <person name="Riley R."/>
            <person name="Lipzen A."/>
            <person name="Clum A."/>
            <person name="Drula E."/>
            <person name="Henrissat B."/>
            <person name="Kohler A."/>
            <person name="Grigoriev I.V."/>
            <person name="Martin F.M."/>
            <person name="Hacquard S."/>
        </authorList>
    </citation>
    <scope>NUCLEOTIDE SEQUENCE</scope>
    <source>
        <strain evidence="2">MPI-SDFR-AT-0117</strain>
    </source>
</reference>
<proteinExistence type="predicted"/>
<evidence type="ECO:0000259" key="1">
    <source>
        <dbReference type="Pfam" id="PF01593"/>
    </source>
</evidence>
<dbReference type="AlphaFoldDB" id="A0A9P8VGI7"/>
<dbReference type="Gene3D" id="3.90.660.20">
    <property type="entry name" value="Protoporphyrinogen oxidase, mitochondrial, domain 2"/>
    <property type="match status" value="1"/>
</dbReference>
<evidence type="ECO:0000313" key="3">
    <source>
        <dbReference type="Proteomes" id="UP000770015"/>
    </source>
</evidence>
<dbReference type="EMBL" id="JAGSXJ010000007">
    <property type="protein sequence ID" value="KAH6689536.1"/>
    <property type="molecule type" value="Genomic_DNA"/>
</dbReference>
<dbReference type="InterPro" id="IPR002937">
    <property type="entry name" value="Amino_oxidase"/>
</dbReference>
<dbReference type="Proteomes" id="UP000770015">
    <property type="component" value="Unassembled WGS sequence"/>
</dbReference>
<feature type="domain" description="Amine oxidase" evidence="1">
    <location>
        <begin position="70"/>
        <end position="164"/>
    </location>
</feature>
<evidence type="ECO:0000313" key="2">
    <source>
        <dbReference type="EMBL" id="KAH6689536.1"/>
    </source>
</evidence>
<accession>A0A9P8VGI7</accession>
<dbReference type="InterPro" id="IPR036188">
    <property type="entry name" value="FAD/NAD-bd_sf"/>
</dbReference>
<keyword evidence="3" id="KW-1185">Reference proteome</keyword>
<dbReference type="SUPFAM" id="SSF51905">
    <property type="entry name" value="FAD/NAD(P)-binding domain"/>
    <property type="match status" value="1"/>
</dbReference>
<dbReference type="GO" id="GO:0016491">
    <property type="term" value="F:oxidoreductase activity"/>
    <property type="evidence" value="ECO:0007669"/>
    <property type="project" value="InterPro"/>
</dbReference>
<gene>
    <name evidence="2" type="ORF">F5X68DRAFT_230154</name>
</gene>
<dbReference type="OrthoDB" id="5977668at2759"/>